<dbReference type="PROSITE" id="PS51375">
    <property type="entry name" value="PPR"/>
    <property type="match status" value="1"/>
</dbReference>
<dbReference type="Proteomes" id="UP001370490">
    <property type="component" value="Unassembled WGS sequence"/>
</dbReference>
<dbReference type="PANTHER" id="PTHR47926:SF347">
    <property type="entry name" value="PENTATRICOPEPTIDE REPEAT-CONTAINING PROTEIN"/>
    <property type="match status" value="1"/>
</dbReference>
<dbReference type="Pfam" id="PF13041">
    <property type="entry name" value="PPR_2"/>
    <property type="match status" value="1"/>
</dbReference>
<protein>
    <submittedName>
        <fullName evidence="5">Pentatricopeptide repeat</fullName>
    </submittedName>
</protein>
<dbReference type="FunFam" id="1.25.40.10:FF:000158">
    <property type="entry name" value="pentatricopeptide repeat-containing protein At2g33680"/>
    <property type="match status" value="1"/>
</dbReference>
<dbReference type="InterPro" id="IPR002885">
    <property type="entry name" value="PPR_rpt"/>
</dbReference>
<accession>A0AAN8VWJ5</accession>
<evidence type="ECO:0000313" key="5">
    <source>
        <dbReference type="EMBL" id="KAK6937076.1"/>
    </source>
</evidence>
<keyword evidence="2" id="KW-0677">Repeat</keyword>
<evidence type="ECO:0000256" key="3">
    <source>
        <dbReference type="PROSITE-ProRule" id="PRU00708"/>
    </source>
</evidence>
<dbReference type="InterPro" id="IPR032867">
    <property type="entry name" value="DYW_dom"/>
</dbReference>
<gene>
    <name evidence="5" type="ORF">RJ641_034106</name>
</gene>
<evidence type="ECO:0000256" key="1">
    <source>
        <dbReference type="ARBA" id="ARBA00006643"/>
    </source>
</evidence>
<dbReference type="Pfam" id="PF14432">
    <property type="entry name" value="DYW_deaminase"/>
    <property type="match status" value="1"/>
</dbReference>
<name>A0AAN8VWJ5_9MAGN</name>
<comment type="similarity">
    <text evidence="1">Belongs to the PPR family. PCMP-H subfamily.</text>
</comment>
<dbReference type="AlphaFoldDB" id="A0AAN8VWJ5"/>
<dbReference type="InterPro" id="IPR046960">
    <property type="entry name" value="PPR_At4g14850-like_plant"/>
</dbReference>
<feature type="non-terminal residue" evidence="5">
    <location>
        <position position="1"/>
    </location>
</feature>
<proteinExistence type="inferred from homology"/>
<evidence type="ECO:0000313" key="6">
    <source>
        <dbReference type="Proteomes" id="UP001370490"/>
    </source>
</evidence>
<feature type="domain" description="DYW" evidence="4">
    <location>
        <begin position="284"/>
        <end position="324"/>
    </location>
</feature>
<dbReference type="Pfam" id="PF13812">
    <property type="entry name" value="PPR_3"/>
    <property type="match status" value="1"/>
</dbReference>
<dbReference type="GO" id="GO:0009451">
    <property type="term" value="P:RNA modification"/>
    <property type="evidence" value="ECO:0007669"/>
    <property type="project" value="InterPro"/>
</dbReference>
<dbReference type="InterPro" id="IPR011990">
    <property type="entry name" value="TPR-like_helical_dom_sf"/>
</dbReference>
<dbReference type="PANTHER" id="PTHR47926">
    <property type="entry name" value="PENTATRICOPEPTIDE REPEAT-CONTAINING PROTEIN"/>
    <property type="match status" value="1"/>
</dbReference>
<reference evidence="5 6" key="1">
    <citation type="submission" date="2023-12" db="EMBL/GenBank/DDBJ databases">
        <title>A high-quality genome assembly for Dillenia turbinata (Dilleniales).</title>
        <authorList>
            <person name="Chanderbali A."/>
        </authorList>
    </citation>
    <scope>NUCLEOTIDE SEQUENCE [LARGE SCALE GENOMIC DNA]</scope>
    <source>
        <strain evidence="5">LSX21</strain>
        <tissue evidence="5">Leaf</tissue>
    </source>
</reference>
<evidence type="ECO:0000259" key="4">
    <source>
        <dbReference type="Pfam" id="PF14432"/>
    </source>
</evidence>
<keyword evidence="6" id="KW-1185">Reference proteome</keyword>
<evidence type="ECO:0000256" key="2">
    <source>
        <dbReference type="ARBA" id="ARBA00022737"/>
    </source>
</evidence>
<dbReference type="GO" id="GO:0099402">
    <property type="term" value="P:plant organ development"/>
    <property type="evidence" value="ECO:0007669"/>
    <property type="project" value="UniProtKB-ARBA"/>
</dbReference>
<comment type="caution">
    <text evidence="5">The sequence shown here is derived from an EMBL/GenBank/DDBJ whole genome shotgun (WGS) entry which is preliminary data.</text>
</comment>
<organism evidence="5 6">
    <name type="scientific">Dillenia turbinata</name>
    <dbReference type="NCBI Taxonomy" id="194707"/>
    <lineage>
        <taxon>Eukaryota</taxon>
        <taxon>Viridiplantae</taxon>
        <taxon>Streptophyta</taxon>
        <taxon>Embryophyta</taxon>
        <taxon>Tracheophyta</taxon>
        <taxon>Spermatophyta</taxon>
        <taxon>Magnoliopsida</taxon>
        <taxon>eudicotyledons</taxon>
        <taxon>Gunneridae</taxon>
        <taxon>Pentapetalae</taxon>
        <taxon>Dilleniales</taxon>
        <taxon>Dilleniaceae</taxon>
        <taxon>Dillenia</taxon>
    </lineage>
</organism>
<dbReference type="GO" id="GO:0008270">
    <property type="term" value="F:zinc ion binding"/>
    <property type="evidence" value="ECO:0007669"/>
    <property type="project" value="InterPro"/>
</dbReference>
<sequence length="341" mass="39103">PVQIWWLQGRWMHAYIDKNKVNINERLFASLIDIYDKCGEIKIASKLFHEKYGPKRQVWPWNAMIGGFALRGKPEEAINLFERMEIQMMSPNEVTFVALLTACSHGKMVDHGRRYFKSMARDYALRGKPEEAINLFEQMEIQMISPNEVTFVALLTACSHGKMVDHGRRYFKSMARDYGIEPELEHYGCVVDLLGHAGLINEVEEIVLNMPMAPDAAIWGALLAACAVFSKPKAMANFSLCHYSACVQTKQLYSFLDEMATKLKIAGYVPQLGEELLDIDVEEALRTPIHIVKNLRVCVDCHETTKFISKVYDREIIVRDRIRVPIWFATFSQDGGEMRMK</sequence>
<dbReference type="GO" id="GO:0003723">
    <property type="term" value="F:RNA binding"/>
    <property type="evidence" value="ECO:0007669"/>
    <property type="project" value="InterPro"/>
</dbReference>
<feature type="repeat" description="PPR" evidence="3">
    <location>
        <begin position="57"/>
        <end position="91"/>
    </location>
</feature>
<dbReference type="FunFam" id="1.25.40.10:FF:000031">
    <property type="entry name" value="Pentatricopeptide repeat-containing protein mitochondrial"/>
    <property type="match status" value="1"/>
</dbReference>
<dbReference type="Gene3D" id="1.25.40.10">
    <property type="entry name" value="Tetratricopeptide repeat domain"/>
    <property type="match status" value="2"/>
</dbReference>
<dbReference type="EMBL" id="JBAMMX010000007">
    <property type="protein sequence ID" value="KAK6937076.1"/>
    <property type="molecule type" value="Genomic_DNA"/>
</dbReference>
<dbReference type="NCBIfam" id="TIGR00756">
    <property type="entry name" value="PPR"/>
    <property type="match status" value="2"/>
</dbReference>